<gene>
    <name evidence="1" type="ORF">MasN3_25920</name>
</gene>
<keyword evidence="2" id="KW-1185">Reference proteome</keyword>
<dbReference type="EMBL" id="AP026966">
    <property type="protein sequence ID" value="BDT59098.1"/>
    <property type="molecule type" value="Genomic_DNA"/>
</dbReference>
<dbReference type="Proteomes" id="UP001163336">
    <property type="component" value="Chromosome"/>
</dbReference>
<accession>A0ABN6TA27</accession>
<proteinExistence type="predicted"/>
<sequence length="104" mass="11796">MVRTPFYDIDLRHRNIKLADELSPGDTCVVASYADNDKKRVKLSWYVLDSKTTNPDEEGAATRVFCGTLLKTETMLKADAAADDRYRNIFTVKGAFKFEQAVRT</sequence>
<evidence type="ECO:0000313" key="1">
    <source>
        <dbReference type="EMBL" id="BDT59098.1"/>
    </source>
</evidence>
<organism evidence="1 2">
    <name type="scientific">Massilia varians</name>
    <dbReference type="NCBI Taxonomy" id="457921"/>
    <lineage>
        <taxon>Bacteria</taxon>
        <taxon>Pseudomonadati</taxon>
        <taxon>Pseudomonadota</taxon>
        <taxon>Betaproteobacteria</taxon>
        <taxon>Burkholderiales</taxon>
        <taxon>Oxalobacteraceae</taxon>
        <taxon>Telluria group</taxon>
        <taxon>Massilia</taxon>
    </lineage>
</organism>
<evidence type="ECO:0000313" key="2">
    <source>
        <dbReference type="Proteomes" id="UP001163336"/>
    </source>
</evidence>
<protein>
    <submittedName>
        <fullName evidence="1">Uncharacterized protein</fullName>
    </submittedName>
</protein>
<reference evidence="1" key="1">
    <citation type="submission" date="2022-11" db="EMBL/GenBank/DDBJ databases">
        <title>Isolation and characterization of PLA-degrading bacterium Massilia sp. from Antarctic soil.</title>
        <authorList>
            <person name="Sato K."/>
            <person name="Gomez-Fuentes C."/>
            <person name="Ahmad S.A."/>
            <person name="Zulkharnain A."/>
        </authorList>
    </citation>
    <scope>NUCLEOTIDE SEQUENCE</scope>
    <source>
        <strain evidence="1">N-3</strain>
    </source>
</reference>
<name>A0ABN6TA27_9BURK</name>